<dbReference type="InterPro" id="IPR012340">
    <property type="entry name" value="NA-bd_OB-fold"/>
</dbReference>
<dbReference type="InParanoid" id="D3BMC4"/>
<dbReference type="PANTHER" id="PTHR36033">
    <property type="entry name" value="NUCLEIC ACID-BINDING PROTEINS SUPERFAMILY"/>
    <property type="match status" value="1"/>
</dbReference>
<dbReference type="SUPFAM" id="SSF47616">
    <property type="entry name" value="GST C-terminal domain-like"/>
    <property type="match status" value="1"/>
</dbReference>
<protein>
    <recommendedName>
        <fullName evidence="5">Glutathione S-transferase</fullName>
    </recommendedName>
</protein>
<dbReference type="InterPro" id="IPR036249">
    <property type="entry name" value="Thioredoxin-like_sf"/>
</dbReference>
<evidence type="ECO:0000259" key="2">
    <source>
        <dbReference type="PROSITE" id="PS50405"/>
    </source>
</evidence>
<dbReference type="InterPro" id="IPR004046">
    <property type="entry name" value="GST_C"/>
</dbReference>
<dbReference type="PANTHER" id="PTHR36033:SF1">
    <property type="entry name" value="NUCLEIC ACID-BINDING PROTEINS SUPERFAMILY"/>
    <property type="match status" value="1"/>
</dbReference>
<feature type="domain" description="GST N-terminal" evidence="1">
    <location>
        <begin position="5"/>
        <end position="83"/>
    </location>
</feature>
<evidence type="ECO:0000313" key="4">
    <source>
        <dbReference type="Proteomes" id="UP000001396"/>
    </source>
</evidence>
<dbReference type="InterPro" id="IPR035201">
    <property type="entry name" value="Cdc24_OB1"/>
</dbReference>
<dbReference type="InterPro" id="IPR040079">
    <property type="entry name" value="Glutathione_S-Trfase"/>
</dbReference>
<keyword evidence="4" id="KW-1185">Reference proteome</keyword>
<evidence type="ECO:0000259" key="1">
    <source>
        <dbReference type="PROSITE" id="PS50404"/>
    </source>
</evidence>
<organism evidence="3 4">
    <name type="scientific">Heterostelium pallidum (strain ATCC 26659 / Pp 5 / PN500)</name>
    <name type="common">Cellular slime mold</name>
    <name type="synonym">Polysphondylium pallidum</name>
    <dbReference type="NCBI Taxonomy" id="670386"/>
    <lineage>
        <taxon>Eukaryota</taxon>
        <taxon>Amoebozoa</taxon>
        <taxon>Evosea</taxon>
        <taxon>Eumycetozoa</taxon>
        <taxon>Dictyostelia</taxon>
        <taxon>Acytosteliales</taxon>
        <taxon>Acytosteliaceae</taxon>
        <taxon>Heterostelium</taxon>
    </lineage>
</organism>
<sequence length="938" mass="107814">MTPNQIPTLHYFNGRGRAEASRLLLSLAGVEFNDVRHALPLALDGIKQQATYKQLPYFIDGDFEVAQSLAIEHYIASKYNLAGDNLIDRTKVLSISQAAIDISSPIFSNDTDEKKKKYKEETLPRFLSAWEKILVENGGKHFVGTKLTAADANAYYTLENLYAKDYKEVVDNYPALSNFKSTFEVEITNNANINNNNNKNNNNNNNNNNSNDCRFVISKPNWSWIAINLIHLLQQHPDGITYSIVKSELQKNWETYTSDLNKNQSNTNSKQQQQNTTSNYSIASYFKKDDIPYDMIIESKIIDINNNNNNNSNNNLKNNNNNIIDKMDIDELNEFIFDFDVVSTPLTTTTSTTTTTKTTKPNNRFSYSQLKIGDSKSNINHFLHTKFNSLLNDRYFSSLNHSIIKQNRTVRMTNILVNYNLYQYNQQQQQQLDVKAINDPMNNRIILPTEIIVFILDETELDWIDIISKHPHYRTLQDMMFNHFRIRIQDDDAPIPYNNHCCNEDGFIMLDILSIDQSPVKVTNEMKWYNLIPHDIHFEFNMKQSIYLHDRCSNATVQLVFWDQHCKTINLLQPNETLVIKGLLIYSKRLSSSSTNIINNNNNNDNENDNNNNNHRPFIHVFEVTNSTIFFIIPSSTAKSTSEPTTYVNEYFDTINTITNINNVSNNNNNEIDMYYYMNQINLNEILFGMKRISLLARVISIGKIKLSDNETLKLPIIISDSSNTNMTLILTGRNIQRISSLIRIGQQCFFSNLYSSSVGACGSGANIEEDQKLKLFINIDHEHTIIQPVSSLVGVINSKFLYKTIDSLSQQSQYHNTIVRITIRDLVLYDKLPLFAFHKSCKRLLTLSNTNNNNNNNPNGNKNIFECNHCVSTVSPNEMEKLYHLSYKISTTNDDHIIVATPSTPLINRFIIGIEESEFEKLESADQRNHILKSIIE</sequence>
<dbReference type="InterPro" id="IPR010987">
    <property type="entry name" value="Glutathione-S-Trfase_C-like"/>
</dbReference>
<dbReference type="AlphaFoldDB" id="D3BMC4"/>
<dbReference type="SFLD" id="SFLDS00019">
    <property type="entry name" value="Glutathione_Transferase_(cytos"/>
    <property type="match status" value="1"/>
</dbReference>
<dbReference type="Proteomes" id="UP000001396">
    <property type="component" value="Unassembled WGS sequence"/>
</dbReference>
<feature type="domain" description="GST C-terminal" evidence="2">
    <location>
        <begin position="61"/>
        <end position="215"/>
    </location>
</feature>
<gene>
    <name evidence="3" type="ORF">PPL_12337</name>
</gene>
<dbReference type="SUPFAM" id="SSF50249">
    <property type="entry name" value="Nucleic acid-binding proteins"/>
    <property type="match status" value="1"/>
</dbReference>
<dbReference type="Gene3D" id="1.20.1050.10">
    <property type="match status" value="1"/>
</dbReference>
<name>D3BMC4_HETP5</name>
<accession>D3BMC4</accession>
<dbReference type="InterPro" id="IPR035200">
    <property type="entry name" value="Cdc24_OB2"/>
</dbReference>
<evidence type="ECO:0000313" key="3">
    <source>
        <dbReference type="EMBL" id="EFA77725.1"/>
    </source>
</evidence>
<reference evidence="3 4" key="1">
    <citation type="journal article" date="2011" name="Genome Res.">
        <title>Phylogeny-wide analysis of social amoeba genomes highlights ancient origins for complex intercellular communication.</title>
        <authorList>
            <person name="Heidel A.J."/>
            <person name="Lawal H.M."/>
            <person name="Felder M."/>
            <person name="Schilde C."/>
            <person name="Helps N.R."/>
            <person name="Tunggal B."/>
            <person name="Rivero F."/>
            <person name="John U."/>
            <person name="Schleicher M."/>
            <person name="Eichinger L."/>
            <person name="Platzer M."/>
            <person name="Noegel A.A."/>
            <person name="Schaap P."/>
            <person name="Gloeckner G."/>
        </authorList>
    </citation>
    <scope>NUCLEOTIDE SEQUENCE [LARGE SCALE GENOMIC DNA]</scope>
    <source>
        <strain evidence="4">ATCC 26659 / Pp 5 / PN500</strain>
    </source>
</reference>
<proteinExistence type="predicted"/>
<dbReference type="Pfam" id="PF14497">
    <property type="entry name" value="GST_C_3"/>
    <property type="match status" value="1"/>
</dbReference>
<dbReference type="RefSeq" id="XP_020429853.1">
    <property type="nucleotide sequence ID" value="XM_020583072.1"/>
</dbReference>
<dbReference type="CDD" id="cd03192">
    <property type="entry name" value="GST_C_Sigma_like"/>
    <property type="match status" value="1"/>
</dbReference>
<dbReference type="FunCoup" id="D3BMC4">
    <property type="interactions" value="805"/>
</dbReference>
<dbReference type="PROSITE" id="PS50404">
    <property type="entry name" value="GST_NTER"/>
    <property type="match status" value="1"/>
</dbReference>
<dbReference type="Pfam" id="PF17246">
    <property type="entry name" value="CDC24_OB1"/>
    <property type="match status" value="1"/>
</dbReference>
<dbReference type="Pfam" id="PF02798">
    <property type="entry name" value="GST_N"/>
    <property type="match status" value="1"/>
</dbReference>
<comment type="caution">
    <text evidence="3">The sequence shown here is derived from an EMBL/GenBank/DDBJ whole genome shotgun (WGS) entry which is preliminary data.</text>
</comment>
<evidence type="ECO:0008006" key="5">
    <source>
        <dbReference type="Google" id="ProtNLM"/>
    </source>
</evidence>
<dbReference type="GeneID" id="31367804"/>
<dbReference type="Gene3D" id="3.40.30.10">
    <property type="entry name" value="Glutaredoxin"/>
    <property type="match status" value="1"/>
</dbReference>
<dbReference type="InterPro" id="IPR004045">
    <property type="entry name" value="Glutathione_S-Trfase_N"/>
</dbReference>
<dbReference type="SUPFAM" id="SSF52833">
    <property type="entry name" value="Thioredoxin-like"/>
    <property type="match status" value="1"/>
</dbReference>
<dbReference type="CDD" id="cd03039">
    <property type="entry name" value="GST_N_Sigma_like"/>
    <property type="match status" value="1"/>
</dbReference>
<dbReference type="PROSITE" id="PS50405">
    <property type="entry name" value="GST_CTER"/>
    <property type="match status" value="1"/>
</dbReference>
<dbReference type="STRING" id="670386.D3BMC4"/>
<dbReference type="InterPro" id="IPR036282">
    <property type="entry name" value="Glutathione-S-Trfase_C_sf"/>
</dbReference>
<dbReference type="OMA" id="RIDSCIN"/>
<dbReference type="Pfam" id="PF17245">
    <property type="entry name" value="CDC24_OB2"/>
    <property type="match status" value="1"/>
</dbReference>
<dbReference type="EMBL" id="ADBJ01000042">
    <property type="protein sequence ID" value="EFA77725.1"/>
    <property type="molecule type" value="Genomic_DNA"/>
</dbReference>